<evidence type="ECO:0000313" key="8">
    <source>
        <dbReference type="EMBL" id="MFC3847603.1"/>
    </source>
</evidence>
<feature type="binding site" evidence="7">
    <location>
        <begin position="33"/>
        <end position="35"/>
    </location>
    <ligand>
        <name>S-adenosyl-L-methionine</name>
        <dbReference type="ChEBI" id="CHEBI:59789"/>
    </ligand>
</feature>
<keyword evidence="3 7" id="KW-0698">rRNA processing</keyword>
<feature type="binding site" evidence="7">
    <location>
        <position position="52"/>
    </location>
    <ligand>
        <name>S-adenosyl-L-methionine</name>
        <dbReference type="ChEBI" id="CHEBI:59789"/>
    </ligand>
</feature>
<dbReference type="PIRSF" id="PIRSF004486">
    <property type="entry name" value="MraW"/>
    <property type="match status" value="1"/>
</dbReference>
<dbReference type="PANTHER" id="PTHR11265">
    <property type="entry name" value="S-ADENOSYL-METHYLTRANSFERASE MRAW"/>
    <property type="match status" value="1"/>
</dbReference>
<dbReference type="Proteomes" id="UP001595783">
    <property type="component" value="Unassembled WGS sequence"/>
</dbReference>
<evidence type="ECO:0000256" key="5">
    <source>
        <dbReference type="ARBA" id="ARBA00022679"/>
    </source>
</evidence>
<dbReference type="Pfam" id="PF01795">
    <property type="entry name" value="Methyltransf_5"/>
    <property type="match status" value="1"/>
</dbReference>
<proteinExistence type="inferred from homology"/>
<keyword evidence="4 7" id="KW-0489">Methyltransferase</keyword>
<dbReference type="RefSeq" id="WP_104752972.1">
    <property type="nucleotide sequence ID" value="NZ_FZMF01000068.1"/>
</dbReference>
<comment type="similarity">
    <text evidence="1 7">Belongs to the methyltransferase superfamily. RsmH family.</text>
</comment>
<comment type="function">
    <text evidence="7">Specifically methylates the N4 position of cytidine in position 1402 (C1402) of 16S rRNA.</text>
</comment>
<keyword evidence="6 7" id="KW-0949">S-adenosyl-L-methionine</keyword>
<keyword evidence="5 7" id="KW-0808">Transferase</keyword>
<dbReference type="EC" id="2.1.1.199" evidence="7"/>
<feature type="binding site" evidence="7">
    <location>
        <position position="101"/>
    </location>
    <ligand>
        <name>S-adenosyl-L-methionine</name>
        <dbReference type="ChEBI" id="CHEBI:59789"/>
    </ligand>
</feature>
<name>A0ABV7ZIJ5_9HELI</name>
<dbReference type="Gene3D" id="1.10.150.170">
    <property type="entry name" value="Putative methyltransferase TM0872, insert domain"/>
    <property type="match status" value="1"/>
</dbReference>
<dbReference type="SUPFAM" id="SSF81799">
    <property type="entry name" value="Putative methyltransferase TM0872, insert domain"/>
    <property type="match status" value="1"/>
</dbReference>
<dbReference type="SUPFAM" id="SSF53335">
    <property type="entry name" value="S-adenosyl-L-methionine-dependent methyltransferases"/>
    <property type="match status" value="1"/>
</dbReference>
<feature type="binding site" evidence="7">
    <location>
        <position position="108"/>
    </location>
    <ligand>
        <name>S-adenosyl-L-methionine</name>
        <dbReference type="ChEBI" id="CHEBI:59789"/>
    </ligand>
</feature>
<dbReference type="HAMAP" id="MF_01007">
    <property type="entry name" value="16SrRNA_methyltr_H"/>
    <property type="match status" value="1"/>
</dbReference>
<organism evidence="8 9">
    <name type="scientific">Helicobacter baculiformis</name>
    <dbReference type="NCBI Taxonomy" id="427351"/>
    <lineage>
        <taxon>Bacteria</taxon>
        <taxon>Pseudomonadati</taxon>
        <taxon>Campylobacterota</taxon>
        <taxon>Epsilonproteobacteria</taxon>
        <taxon>Campylobacterales</taxon>
        <taxon>Helicobacteraceae</taxon>
        <taxon>Helicobacter</taxon>
    </lineage>
</organism>
<dbReference type="EMBL" id="JBHRZO010000016">
    <property type="protein sequence ID" value="MFC3847603.1"/>
    <property type="molecule type" value="Genomic_DNA"/>
</dbReference>
<accession>A0ABV7ZIJ5</accession>
<dbReference type="InterPro" id="IPR029063">
    <property type="entry name" value="SAM-dependent_MTases_sf"/>
</dbReference>
<evidence type="ECO:0000256" key="1">
    <source>
        <dbReference type="ARBA" id="ARBA00010396"/>
    </source>
</evidence>
<evidence type="ECO:0000313" key="9">
    <source>
        <dbReference type="Proteomes" id="UP001595783"/>
    </source>
</evidence>
<evidence type="ECO:0000256" key="7">
    <source>
        <dbReference type="HAMAP-Rule" id="MF_01007"/>
    </source>
</evidence>
<dbReference type="Gene3D" id="3.40.50.150">
    <property type="entry name" value="Vaccinia Virus protein VP39"/>
    <property type="match status" value="1"/>
</dbReference>
<dbReference type="NCBIfam" id="TIGR00006">
    <property type="entry name" value="16S rRNA (cytosine(1402)-N(4))-methyltransferase RsmH"/>
    <property type="match status" value="1"/>
</dbReference>
<evidence type="ECO:0000256" key="2">
    <source>
        <dbReference type="ARBA" id="ARBA00022490"/>
    </source>
</evidence>
<evidence type="ECO:0000256" key="6">
    <source>
        <dbReference type="ARBA" id="ARBA00022691"/>
    </source>
</evidence>
<evidence type="ECO:0000256" key="4">
    <source>
        <dbReference type="ARBA" id="ARBA00022603"/>
    </source>
</evidence>
<evidence type="ECO:0000256" key="3">
    <source>
        <dbReference type="ARBA" id="ARBA00022552"/>
    </source>
</evidence>
<dbReference type="PANTHER" id="PTHR11265:SF0">
    <property type="entry name" value="12S RRNA N4-METHYLCYTIDINE METHYLTRANSFERASE"/>
    <property type="match status" value="1"/>
</dbReference>
<keyword evidence="2 7" id="KW-0963">Cytoplasm</keyword>
<protein>
    <recommendedName>
        <fullName evidence="7">Ribosomal RNA small subunit methyltransferase H</fullName>
        <ecNumber evidence="7">2.1.1.199</ecNumber>
    </recommendedName>
    <alternativeName>
        <fullName evidence="7">16S rRNA m(4)C1402 methyltransferase</fullName>
    </alternativeName>
    <alternativeName>
        <fullName evidence="7">rRNA (cytosine-N(4)-)-methyltransferase RsmH</fullName>
    </alternativeName>
</protein>
<dbReference type="GO" id="GO:0032259">
    <property type="term" value="P:methylation"/>
    <property type="evidence" value="ECO:0007669"/>
    <property type="project" value="UniProtKB-KW"/>
</dbReference>
<comment type="subcellular location">
    <subcellularLocation>
        <location evidence="7">Cytoplasm</location>
    </subcellularLocation>
</comment>
<reference evidence="9" key="1">
    <citation type="journal article" date="2019" name="Int. J. Syst. Evol. Microbiol.">
        <title>The Global Catalogue of Microorganisms (GCM) 10K type strain sequencing project: providing services to taxonomists for standard genome sequencing and annotation.</title>
        <authorList>
            <consortium name="The Broad Institute Genomics Platform"/>
            <consortium name="The Broad Institute Genome Sequencing Center for Infectious Disease"/>
            <person name="Wu L."/>
            <person name="Ma J."/>
        </authorList>
    </citation>
    <scope>NUCLEOTIDE SEQUENCE [LARGE SCALE GENOMIC DNA]</scope>
    <source>
        <strain evidence="9">CCUG 53816</strain>
    </source>
</reference>
<dbReference type="InterPro" id="IPR023397">
    <property type="entry name" value="SAM-dep_MeTrfase_MraW_recog"/>
</dbReference>
<sequence>MHQSVLLQEVIDAFAPLAHIKDPLLIDCTLGLGGHTLALLQTYPHLRVIGIDRDEEALSLAQQRLADYTPRFTYRYGAYQDIIAELLQEGVWADCDGVLADLGVSSLQLDSNARGFGFNAPTLDMRMDTNASLSAYKVINHYSPYELERVLERGEVRGAKKIASLIVQRRHQRLFEEAKDLASFLGAHTKRHKHHPATLVFQAVRMEVNDEMGNLRALLDHAKELKHALLAIISFHSLEDRQVKHAFKEFALDDGLILTKKPITPGALELQQNPRARSAKMRIFHFRGCPCHTHLL</sequence>
<dbReference type="GO" id="GO:0008168">
    <property type="term" value="F:methyltransferase activity"/>
    <property type="evidence" value="ECO:0007669"/>
    <property type="project" value="UniProtKB-KW"/>
</dbReference>
<comment type="caution">
    <text evidence="8">The sequence shown here is derived from an EMBL/GenBank/DDBJ whole genome shotgun (WGS) entry which is preliminary data.</text>
</comment>
<keyword evidence="9" id="KW-1185">Reference proteome</keyword>
<gene>
    <name evidence="7 8" type="primary">rsmH</name>
    <name evidence="8" type="ORF">ACFOPX_03515</name>
</gene>
<dbReference type="InterPro" id="IPR002903">
    <property type="entry name" value="RsmH"/>
</dbReference>
<comment type="catalytic activity">
    <reaction evidence="7">
        <text>cytidine(1402) in 16S rRNA + S-adenosyl-L-methionine = N(4)-methylcytidine(1402) in 16S rRNA + S-adenosyl-L-homocysteine + H(+)</text>
        <dbReference type="Rhea" id="RHEA:42928"/>
        <dbReference type="Rhea" id="RHEA-COMP:10286"/>
        <dbReference type="Rhea" id="RHEA-COMP:10287"/>
        <dbReference type="ChEBI" id="CHEBI:15378"/>
        <dbReference type="ChEBI" id="CHEBI:57856"/>
        <dbReference type="ChEBI" id="CHEBI:59789"/>
        <dbReference type="ChEBI" id="CHEBI:74506"/>
        <dbReference type="ChEBI" id="CHEBI:82748"/>
        <dbReference type="EC" id="2.1.1.199"/>
    </reaction>
</comment>
<feature type="binding site" evidence="7">
    <location>
        <position position="79"/>
    </location>
    <ligand>
        <name>S-adenosyl-L-methionine</name>
        <dbReference type="ChEBI" id="CHEBI:59789"/>
    </ligand>
</feature>